<evidence type="ECO:0000313" key="1">
    <source>
        <dbReference type="EMBL" id="ESA19401.1"/>
    </source>
</evidence>
<dbReference type="VEuPathDB" id="FungiDB:RhiirFUN_025914"/>
<dbReference type="EMBL" id="KI278272">
    <property type="protein sequence ID" value="ESA19401.1"/>
    <property type="molecule type" value="Genomic_DNA"/>
</dbReference>
<dbReference type="AlphaFoldDB" id="U9UUZ8"/>
<protein>
    <submittedName>
        <fullName evidence="1">Uncharacterized protein</fullName>
    </submittedName>
</protein>
<dbReference type="HOGENOM" id="CLU_2278905_0_0_1"/>
<sequence length="102" mass="12043">MLKKLRTVSGSGIKRMLNVSSKKCDEICQFLKIVYHYSLYKTRHQFTYNIYNISTTNLAIPGCLNEKLDNISDGNEYLYEWNIINIIPDESECLYFLRYISK</sequence>
<reference evidence="1" key="1">
    <citation type="submission" date="2013-07" db="EMBL/GenBank/DDBJ databases">
        <title>The genome of an arbuscular mycorrhizal fungus provides insights into the evolution of the oldest plant symbiosis.</title>
        <authorList>
            <consortium name="DOE Joint Genome Institute"/>
            <person name="Tisserant E."/>
            <person name="Malbreil M."/>
            <person name="Kuo A."/>
            <person name="Kohler A."/>
            <person name="Symeonidi A."/>
            <person name="Balestrini R."/>
            <person name="Charron P."/>
            <person name="Duensing N."/>
            <person name="Frei-dit-Frey N."/>
            <person name="Gianinazzi-Pearson V."/>
            <person name="Gilbert B."/>
            <person name="Handa Y."/>
            <person name="Hijri M."/>
            <person name="Kaul R."/>
            <person name="Kawaguchi M."/>
            <person name="Krajinski F."/>
            <person name="Lammers P."/>
            <person name="Lapierre D."/>
            <person name="Masclaux F.G."/>
            <person name="Murat C."/>
            <person name="Morin E."/>
            <person name="Ndikumana S."/>
            <person name="Pagni M."/>
            <person name="Petitpierre D."/>
            <person name="Requena N."/>
            <person name="Rosikiewicz P."/>
            <person name="Riley R."/>
            <person name="Saito K."/>
            <person name="San Clemente H."/>
            <person name="Shapiro H."/>
            <person name="van Tuinen D."/>
            <person name="Becard G."/>
            <person name="Bonfante P."/>
            <person name="Paszkowski U."/>
            <person name="Shachar-Hill Y."/>
            <person name="Young J.P."/>
            <person name="Sanders I.R."/>
            <person name="Henrissat B."/>
            <person name="Rensing S.A."/>
            <person name="Grigoriev I.V."/>
            <person name="Corradi N."/>
            <person name="Roux C."/>
            <person name="Martin F."/>
        </authorList>
    </citation>
    <scope>NUCLEOTIDE SEQUENCE</scope>
    <source>
        <strain evidence="1">DAOM 197198</strain>
    </source>
</reference>
<gene>
    <name evidence="1" type="ORF">GLOINDRAFT_92912</name>
</gene>
<proteinExistence type="predicted"/>
<accession>U9UUZ8</accession>
<organism evidence="1">
    <name type="scientific">Rhizophagus irregularis (strain DAOM 181602 / DAOM 197198 / MUCL 43194)</name>
    <name type="common">Arbuscular mycorrhizal fungus</name>
    <name type="synonym">Glomus intraradices</name>
    <dbReference type="NCBI Taxonomy" id="747089"/>
    <lineage>
        <taxon>Eukaryota</taxon>
        <taxon>Fungi</taxon>
        <taxon>Fungi incertae sedis</taxon>
        <taxon>Mucoromycota</taxon>
        <taxon>Glomeromycotina</taxon>
        <taxon>Glomeromycetes</taxon>
        <taxon>Glomerales</taxon>
        <taxon>Glomeraceae</taxon>
        <taxon>Rhizophagus</taxon>
    </lineage>
</organism>
<name>U9UUZ8_RHIID</name>